<dbReference type="SUPFAM" id="SSF56935">
    <property type="entry name" value="Porins"/>
    <property type="match status" value="1"/>
</dbReference>
<feature type="chain" id="PRO_5045130324" evidence="11">
    <location>
        <begin position="35"/>
        <end position="659"/>
    </location>
</feature>
<evidence type="ECO:0000256" key="9">
    <source>
        <dbReference type="ARBA" id="ARBA00023237"/>
    </source>
</evidence>
<evidence type="ECO:0000313" key="14">
    <source>
        <dbReference type="EMBL" id="MCJ1960245.1"/>
    </source>
</evidence>
<keyword evidence="9" id="KW-0998">Cell outer membrane</keyword>
<evidence type="ECO:0000256" key="8">
    <source>
        <dbReference type="ARBA" id="ARBA00023170"/>
    </source>
</evidence>
<keyword evidence="15" id="KW-1185">Reference proteome</keyword>
<sequence>MTRPLVPSVPLRRASRTLAAGCALTLGLPQAALAQGLAISETIVVQADEDLGPLAASETRHDVSAARIEELNATTLDELAASLPAVHIPVNSRGEAIAVLRGASERQLSTFFEGASLNIPWDNRLDLSLLPAGLVGHVQSAAGPLAPHYGVNALGAISFWARNRGGGSLAHGTGDLTRGSVAIRAGPAVLGGGYSARDGTALARGANLPHAQSAPDIRTNTDRRLGDVFAHLDTDLAGQTLRVTAFHVWGNKGIAPEGNVADGARHWRYDGIAHTVLTASLHSPLGPATTLDSTGWIQRFDQDIVAFADASYTARDSLQTDRDRTWGLRELLHHSFGAATFEGSFNLLQSTHRQRDADYVGNVLPAGRGPTARYTQRTWSLGGELEYAFGQALRAEIGVGYDVVEYRRTGAFPRIEDVGAWSGRAALLAGAGGGWTLRAALGRKTRSATMRELFGSGINRFLANEDLHPESIVSAELGAEWTDGEGSSFYLVPFLQDLDDTIDQRRVDGLRQRINLSGSQVKGLEAGGNWQANEAFALSANVTWTHTRRKDPPPGQINRIAERPALLATMTARYTAPAGIAGWLRARHIGRAWSADADGTLVPLNRATTFDLQASYILHGPGLPLQLFINLANLTDEVVTPQLGLPGPGRTLLVGFKVL</sequence>
<dbReference type="Pfam" id="PF07715">
    <property type="entry name" value="Plug"/>
    <property type="match status" value="1"/>
</dbReference>
<reference evidence="14" key="1">
    <citation type="submission" date="2022-03" db="EMBL/GenBank/DDBJ databases">
        <title>Identification of a novel bacterium isolated from mangrove sediments.</title>
        <authorList>
            <person name="Pan X."/>
        </authorList>
    </citation>
    <scope>NUCLEOTIDE SEQUENCE</scope>
    <source>
        <strain evidence="14">B2637</strain>
    </source>
</reference>
<keyword evidence="5 11" id="KW-0732">Signal</keyword>
<dbReference type="InterPro" id="IPR037066">
    <property type="entry name" value="Plug_dom_sf"/>
</dbReference>
<feature type="domain" description="TonB-dependent receptor-like beta-barrel" evidence="12">
    <location>
        <begin position="260"/>
        <end position="634"/>
    </location>
</feature>
<dbReference type="PANTHER" id="PTHR30069:SF29">
    <property type="entry name" value="HEMOGLOBIN AND HEMOGLOBIN-HAPTOGLOBIN-BINDING PROTEIN 1-RELATED"/>
    <property type="match status" value="1"/>
</dbReference>
<evidence type="ECO:0000256" key="10">
    <source>
        <dbReference type="RuleBase" id="RU003357"/>
    </source>
</evidence>
<organism evidence="14 15">
    <name type="scientific">Novosphingobium mangrovi</name>
    <name type="common">ex Hu et al. 2023</name>
    <dbReference type="NCBI Taxonomy" id="2930094"/>
    <lineage>
        <taxon>Bacteria</taxon>
        <taxon>Pseudomonadati</taxon>
        <taxon>Pseudomonadota</taxon>
        <taxon>Alphaproteobacteria</taxon>
        <taxon>Sphingomonadales</taxon>
        <taxon>Sphingomonadaceae</taxon>
        <taxon>Novosphingobium</taxon>
    </lineage>
</organism>
<evidence type="ECO:0000256" key="3">
    <source>
        <dbReference type="ARBA" id="ARBA00022452"/>
    </source>
</evidence>
<comment type="similarity">
    <text evidence="10">Belongs to the TonB-dependent receptor family.</text>
</comment>
<evidence type="ECO:0000313" key="15">
    <source>
        <dbReference type="Proteomes" id="UP001162802"/>
    </source>
</evidence>
<accession>A0ABT0AAM6</accession>
<feature type="signal peptide" evidence="11">
    <location>
        <begin position="1"/>
        <end position="34"/>
    </location>
</feature>
<dbReference type="Gene3D" id="2.40.170.20">
    <property type="entry name" value="TonB-dependent receptor, beta-barrel domain"/>
    <property type="match status" value="1"/>
</dbReference>
<keyword evidence="8 14" id="KW-0675">Receptor</keyword>
<keyword evidence="3" id="KW-1134">Transmembrane beta strand</keyword>
<name>A0ABT0AAM6_9SPHN</name>
<evidence type="ECO:0000259" key="12">
    <source>
        <dbReference type="Pfam" id="PF00593"/>
    </source>
</evidence>
<evidence type="ECO:0000256" key="4">
    <source>
        <dbReference type="ARBA" id="ARBA00022692"/>
    </source>
</evidence>
<evidence type="ECO:0000256" key="7">
    <source>
        <dbReference type="ARBA" id="ARBA00023136"/>
    </source>
</evidence>
<dbReference type="InterPro" id="IPR012910">
    <property type="entry name" value="Plug_dom"/>
</dbReference>
<evidence type="ECO:0000256" key="1">
    <source>
        <dbReference type="ARBA" id="ARBA00004571"/>
    </source>
</evidence>
<dbReference type="PANTHER" id="PTHR30069">
    <property type="entry name" value="TONB-DEPENDENT OUTER MEMBRANE RECEPTOR"/>
    <property type="match status" value="1"/>
</dbReference>
<feature type="domain" description="TonB-dependent receptor plug" evidence="13">
    <location>
        <begin position="60"/>
        <end position="156"/>
    </location>
</feature>
<dbReference type="Gene3D" id="2.170.130.10">
    <property type="entry name" value="TonB-dependent receptor, plug domain"/>
    <property type="match status" value="1"/>
</dbReference>
<dbReference type="InterPro" id="IPR000531">
    <property type="entry name" value="Beta-barrel_TonB"/>
</dbReference>
<proteinExistence type="inferred from homology"/>
<dbReference type="Proteomes" id="UP001162802">
    <property type="component" value="Unassembled WGS sequence"/>
</dbReference>
<evidence type="ECO:0000256" key="11">
    <source>
        <dbReference type="SAM" id="SignalP"/>
    </source>
</evidence>
<protein>
    <submittedName>
        <fullName evidence="14">TonB-dependent receptor</fullName>
    </submittedName>
</protein>
<comment type="subcellular location">
    <subcellularLocation>
        <location evidence="1">Cell outer membrane</location>
        <topology evidence="1">Multi-pass membrane protein</topology>
    </subcellularLocation>
</comment>
<evidence type="ECO:0000256" key="5">
    <source>
        <dbReference type="ARBA" id="ARBA00022729"/>
    </source>
</evidence>
<evidence type="ECO:0000256" key="2">
    <source>
        <dbReference type="ARBA" id="ARBA00022448"/>
    </source>
</evidence>
<dbReference type="InterPro" id="IPR036942">
    <property type="entry name" value="Beta-barrel_TonB_sf"/>
</dbReference>
<keyword evidence="7 10" id="KW-0472">Membrane</keyword>
<keyword evidence="6 10" id="KW-0798">TonB box</keyword>
<dbReference type="RefSeq" id="WP_243798187.1">
    <property type="nucleotide sequence ID" value="NZ_JALHAT010000006.1"/>
</dbReference>
<gene>
    <name evidence="14" type="ORF">MTR65_06115</name>
</gene>
<comment type="caution">
    <text evidence="14">The sequence shown here is derived from an EMBL/GenBank/DDBJ whole genome shotgun (WGS) entry which is preliminary data.</text>
</comment>
<evidence type="ECO:0000256" key="6">
    <source>
        <dbReference type="ARBA" id="ARBA00023077"/>
    </source>
</evidence>
<dbReference type="Pfam" id="PF00593">
    <property type="entry name" value="TonB_dep_Rec_b-barrel"/>
    <property type="match status" value="1"/>
</dbReference>
<keyword evidence="2" id="KW-0813">Transport</keyword>
<keyword evidence="4" id="KW-0812">Transmembrane</keyword>
<dbReference type="InterPro" id="IPR039426">
    <property type="entry name" value="TonB-dep_rcpt-like"/>
</dbReference>
<dbReference type="EMBL" id="JALHAT010000006">
    <property type="protein sequence ID" value="MCJ1960245.1"/>
    <property type="molecule type" value="Genomic_DNA"/>
</dbReference>
<evidence type="ECO:0000259" key="13">
    <source>
        <dbReference type="Pfam" id="PF07715"/>
    </source>
</evidence>